<dbReference type="SUPFAM" id="SSF56112">
    <property type="entry name" value="Protein kinase-like (PK-like)"/>
    <property type="match status" value="1"/>
</dbReference>
<dbReference type="InterPro" id="IPR011009">
    <property type="entry name" value="Kinase-like_dom_sf"/>
</dbReference>
<protein>
    <submittedName>
        <fullName evidence="2">Aminoglycoside phosphotransferase family protein</fullName>
    </submittedName>
</protein>
<proteinExistence type="predicted"/>
<accession>A0ABR9MYZ2</accession>
<dbReference type="Gene3D" id="3.90.1200.10">
    <property type="match status" value="1"/>
</dbReference>
<evidence type="ECO:0000259" key="1">
    <source>
        <dbReference type="Pfam" id="PF01636"/>
    </source>
</evidence>
<name>A0ABR9MYZ2_9MICO</name>
<dbReference type="InterPro" id="IPR002575">
    <property type="entry name" value="Aminoglycoside_PTrfase"/>
</dbReference>
<evidence type="ECO:0000313" key="2">
    <source>
        <dbReference type="EMBL" id="MBE1876620.1"/>
    </source>
</evidence>
<dbReference type="EMBL" id="JADAQT010000088">
    <property type="protein sequence ID" value="MBE1876620.1"/>
    <property type="molecule type" value="Genomic_DNA"/>
</dbReference>
<organism evidence="2 3">
    <name type="scientific">Myceligenerans pegani</name>
    <dbReference type="NCBI Taxonomy" id="2776917"/>
    <lineage>
        <taxon>Bacteria</taxon>
        <taxon>Bacillati</taxon>
        <taxon>Actinomycetota</taxon>
        <taxon>Actinomycetes</taxon>
        <taxon>Micrococcales</taxon>
        <taxon>Promicromonosporaceae</taxon>
        <taxon>Myceligenerans</taxon>
    </lineage>
</organism>
<comment type="caution">
    <text evidence="2">The sequence shown here is derived from an EMBL/GenBank/DDBJ whole genome shotgun (WGS) entry which is preliminary data.</text>
</comment>
<dbReference type="Proteomes" id="UP000625527">
    <property type="component" value="Unassembled WGS sequence"/>
</dbReference>
<reference evidence="2 3" key="1">
    <citation type="submission" date="2020-10" db="EMBL/GenBank/DDBJ databases">
        <title>Myceligenerans pegani sp. nov., an endophytic actinomycete isolated from Peganum harmala L. in Xinjiang, China.</title>
        <authorList>
            <person name="Xin L."/>
        </authorList>
    </citation>
    <scope>NUCLEOTIDE SEQUENCE [LARGE SCALE GENOMIC DNA]</scope>
    <source>
        <strain evidence="2 3">TRM65318</strain>
    </source>
</reference>
<sequence>MGHRAAVRAGINDNGARPLRHGSNALFLLPHANLVARVGRPGSMTTARREVQIAAWLADQGLRVNTPAPGIEQPVIIADQPVTWWLPLLPHRHATTAELATVLHRLHELPVPDSLGLPALDPLAQIADRIADTTGIAPADRSWLLDHAAALRREVAGAIPARAAVVHGDAWQGNVVVPDDGEPVLLDFEHVALGHPDWDLVPIAVDHTDFARLSDADYDAFVSAYGGHDVTRTPWFRTMADIQELRWTAFVAQKAATDPRAATEATHRIACLRGEVPKPWTWTAF</sequence>
<keyword evidence="3" id="KW-1185">Reference proteome</keyword>
<dbReference type="InterPro" id="IPR051678">
    <property type="entry name" value="AGP_Transferase"/>
</dbReference>
<dbReference type="PANTHER" id="PTHR21310:SF40">
    <property type="entry name" value="AMINOGLYCOSIDE PHOSPHOTRANSFERASE DOMAIN-CONTAINING PROTEIN-RELATED"/>
    <property type="match status" value="1"/>
</dbReference>
<dbReference type="PANTHER" id="PTHR21310">
    <property type="entry name" value="AMINOGLYCOSIDE PHOSPHOTRANSFERASE-RELATED-RELATED"/>
    <property type="match status" value="1"/>
</dbReference>
<feature type="domain" description="Aminoglycoside phosphotransferase" evidence="1">
    <location>
        <begin position="26"/>
        <end position="227"/>
    </location>
</feature>
<dbReference type="Pfam" id="PF01636">
    <property type="entry name" value="APH"/>
    <property type="match status" value="1"/>
</dbReference>
<evidence type="ECO:0000313" key="3">
    <source>
        <dbReference type="Proteomes" id="UP000625527"/>
    </source>
</evidence>
<gene>
    <name evidence="2" type="ORF">IHE71_12970</name>
</gene>